<dbReference type="GO" id="GO:0015627">
    <property type="term" value="C:type II protein secretion system complex"/>
    <property type="evidence" value="ECO:0007669"/>
    <property type="project" value="InterPro"/>
</dbReference>
<dbReference type="EMBL" id="JAUSVL010000001">
    <property type="protein sequence ID" value="MDQ0289810.1"/>
    <property type="molecule type" value="Genomic_DNA"/>
</dbReference>
<dbReference type="Proteomes" id="UP001238163">
    <property type="component" value="Unassembled WGS sequence"/>
</dbReference>
<dbReference type="PRINTS" id="PR00813">
    <property type="entry name" value="BCTERIALGSPG"/>
</dbReference>
<dbReference type="RefSeq" id="WP_307261261.1">
    <property type="nucleotide sequence ID" value="NZ_JAUSVL010000001.1"/>
</dbReference>
<dbReference type="GO" id="GO:0015628">
    <property type="term" value="P:protein secretion by the type II secretion system"/>
    <property type="evidence" value="ECO:0007669"/>
    <property type="project" value="InterPro"/>
</dbReference>
<dbReference type="SUPFAM" id="SSF54523">
    <property type="entry name" value="Pili subunits"/>
    <property type="match status" value="1"/>
</dbReference>
<evidence type="ECO:0000313" key="5">
    <source>
        <dbReference type="Proteomes" id="UP001238163"/>
    </source>
</evidence>
<dbReference type="NCBIfam" id="TIGR02532">
    <property type="entry name" value="IV_pilin_GFxxxE"/>
    <property type="match status" value="1"/>
</dbReference>
<gene>
    <name evidence="4" type="ORF">J3R75_001917</name>
</gene>
<sequence length="234" mass="25020">MKSRHLAAFTLIELLVVIAIIAILAAMLLPALSKAREKARTISCTSNLKQLGIGVAMYADDNAEALVYSHYFVPGADTSNFSDSTSWRAMLADVITDLKMFNCPSTTLNYASYAKAGQRVAGETGGCKGGYGVNTVHWSSGNPTPFDGCRTRVQITNPSTCIHLGDNAGTGGATQISISSNDPLYTRAQAGSGNYDRHGSGDNYLFVDGHVQLFKAVNIPCTTNDCWWSITGKH</sequence>
<keyword evidence="2" id="KW-0812">Transmembrane</keyword>
<dbReference type="InterPro" id="IPR045584">
    <property type="entry name" value="Pilin-like"/>
</dbReference>
<dbReference type="PANTHER" id="PTHR30093:SF2">
    <property type="entry name" value="TYPE II SECRETION SYSTEM PROTEIN H"/>
    <property type="match status" value="1"/>
</dbReference>
<dbReference type="Gene3D" id="3.30.700.10">
    <property type="entry name" value="Glycoprotein, Type 4 Pilin"/>
    <property type="match status" value="1"/>
</dbReference>
<name>A0AAE4ANU3_9BACT</name>
<dbReference type="InterPro" id="IPR011453">
    <property type="entry name" value="DUF1559"/>
</dbReference>
<keyword evidence="2" id="KW-1133">Transmembrane helix</keyword>
<dbReference type="Pfam" id="PF07596">
    <property type="entry name" value="SBP_bac_10"/>
    <property type="match status" value="1"/>
</dbReference>
<keyword evidence="2" id="KW-0472">Membrane</keyword>
<evidence type="ECO:0000259" key="3">
    <source>
        <dbReference type="Pfam" id="PF07596"/>
    </source>
</evidence>
<proteinExistence type="predicted"/>
<keyword evidence="1" id="KW-0488">Methylation</keyword>
<dbReference type="PANTHER" id="PTHR30093">
    <property type="entry name" value="GENERAL SECRETION PATHWAY PROTEIN G"/>
    <property type="match status" value="1"/>
</dbReference>
<protein>
    <submittedName>
        <fullName evidence="4">Prepilin-type N-terminal cleavage/methylation domain-containing protein/prepilin-type processing-associated H-X9-DG protein</fullName>
    </submittedName>
</protein>
<evidence type="ECO:0000256" key="2">
    <source>
        <dbReference type="SAM" id="Phobius"/>
    </source>
</evidence>
<keyword evidence="5" id="KW-1185">Reference proteome</keyword>
<dbReference type="InterPro" id="IPR012902">
    <property type="entry name" value="N_methyl_site"/>
</dbReference>
<evidence type="ECO:0000256" key="1">
    <source>
        <dbReference type="ARBA" id="ARBA00022481"/>
    </source>
</evidence>
<dbReference type="InterPro" id="IPR000983">
    <property type="entry name" value="Bac_GSPG_pilin"/>
</dbReference>
<feature type="domain" description="DUF1559" evidence="3">
    <location>
        <begin position="34"/>
        <end position="89"/>
    </location>
</feature>
<organism evidence="4 5">
    <name type="scientific">Oligosphaera ethanolica</name>
    <dbReference type="NCBI Taxonomy" id="760260"/>
    <lineage>
        <taxon>Bacteria</taxon>
        <taxon>Pseudomonadati</taxon>
        <taxon>Lentisphaerota</taxon>
        <taxon>Oligosphaeria</taxon>
        <taxon>Oligosphaerales</taxon>
        <taxon>Oligosphaeraceae</taxon>
        <taxon>Oligosphaera</taxon>
    </lineage>
</organism>
<reference evidence="4" key="1">
    <citation type="submission" date="2023-07" db="EMBL/GenBank/DDBJ databases">
        <title>Genomic Encyclopedia of Type Strains, Phase IV (KMG-IV): sequencing the most valuable type-strain genomes for metagenomic binning, comparative biology and taxonomic classification.</title>
        <authorList>
            <person name="Goeker M."/>
        </authorList>
    </citation>
    <scope>NUCLEOTIDE SEQUENCE</scope>
    <source>
        <strain evidence="4">DSM 24202</strain>
    </source>
</reference>
<comment type="caution">
    <text evidence="4">The sequence shown here is derived from an EMBL/GenBank/DDBJ whole genome shotgun (WGS) entry which is preliminary data.</text>
</comment>
<evidence type="ECO:0000313" key="4">
    <source>
        <dbReference type="EMBL" id="MDQ0289810.1"/>
    </source>
</evidence>
<feature type="transmembrane region" description="Helical" evidence="2">
    <location>
        <begin position="6"/>
        <end position="32"/>
    </location>
</feature>
<accession>A0AAE4ANU3</accession>
<dbReference type="Pfam" id="PF07963">
    <property type="entry name" value="N_methyl"/>
    <property type="match status" value="1"/>
</dbReference>
<dbReference type="AlphaFoldDB" id="A0AAE4ANU3"/>